<feature type="transmembrane region" description="Helical" evidence="1">
    <location>
        <begin position="138"/>
        <end position="159"/>
    </location>
</feature>
<feature type="transmembrane region" description="Helical" evidence="1">
    <location>
        <begin position="27"/>
        <end position="45"/>
    </location>
</feature>
<feature type="transmembrane region" description="Helical" evidence="1">
    <location>
        <begin position="211"/>
        <end position="233"/>
    </location>
</feature>
<feature type="transmembrane region" description="Helical" evidence="1">
    <location>
        <begin position="245"/>
        <end position="266"/>
    </location>
</feature>
<name>A0A4Q9PUX8_9APHY</name>
<reference evidence="3 4" key="1">
    <citation type="submission" date="2019-01" db="EMBL/GenBank/DDBJ databases">
        <title>Draft genome sequences of three monokaryotic isolates of the white-rot basidiomycete fungus Dichomitus squalens.</title>
        <authorList>
            <consortium name="DOE Joint Genome Institute"/>
            <person name="Lopez S.C."/>
            <person name="Andreopoulos B."/>
            <person name="Pangilinan J."/>
            <person name="Lipzen A."/>
            <person name="Riley R."/>
            <person name="Ahrendt S."/>
            <person name="Ng V."/>
            <person name="Barry K."/>
            <person name="Daum C."/>
            <person name="Grigoriev I.V."/>
            <person name="Hilden K.S."/>
            <person name="Makela M.R."/>
            <person name="de Vries R.P."/>
        </authorList>
    </citation>
    <scope>NUCLEOTIDE SEQUENCE [LARGE SCALE GENOMIC DNA]</scope>
    <source>
        <strain evidence="3 4">CBS 464.89</strain>
    </source>
</reference>
<dbReference type="Proteomes" id="UP000292082">
    <property type="component" value="Unassembled WGS sequence"/>
</dbReference>
<feature type="domain" description="DUF6534" evidence="2">
    <location>
        <begin position="187"/>
        <end position="270"/>
    </location>
</feature>
<dbReference type="InterPro" id="IPR045339">
    <property type="entry name" value="DUF6534"/>
</dbReference>
<organism evidence="3 4">
    <name type="scientific">Dichomitus squalens</name>
    <dbReference type="NCBI Taxonomy" id="114155"/>
    <lineage>
        <taxon>Eukaryota</taxon>
        <taxon>Fungi</taxon>
        <taxon>Dikarya</taxon>
        <taxon>Basidiomycota</taxon>
        <taxon>Agaricomycotina</taxon>
        <taxon>Agaricomycetes</taxon>
        <taxon>Polyporales</taxon>
        <taxon>Polyporaceae</taxon>
        <taxon>Dichomitus</taxon>
    </lineage>
</organism>
<gene>
    <name evidence="3" type="ORF">BD310DRAFT_977608</name>
</gene>
<feature type="transmembrane region" description="Helical" evidence="1">
    <location>
        <begin position="108"/>
        <end position="126"/>
    </location>
</feature>
<protein>
    <recommendedName>
        <fullName evidence="2">DUF6534 domain-containing protein</fullName>
    </recommendedName>
</protein>
<evidence type="ECO:0000313" key="4">
    <source>
        <dbReference type="Proteomes" id="UP000292082"/>
    </source>
</evidence>
<dbReference type="OMA" id="TIALMMC"/>
<keyword evidence="1" id="KW-0812">Transmembrane</keyword>
<dbReference type="Pfam" id="PF20152">
    <property type="entry name" value="DUF6534"/>
    <property type="match status" value="1"/>
</dbReference>
<dbReference type="EMBL" id="ML145128">
    <property type="protein sequence ID" value="TBU58164.1"/>
    <property type="molecule type" value="Genomic_DNA"/>
</dbReference>
<keyword evidence="1" id="KW-1133">Transmembrane helix</keyword>
<accession>A0A4Q9PUX8</accession>
<dbReference type="AlphaFoldDB" id="A0A4Q9PUX8"/>
<feature type="transmembrane region" description="Helical" evidence="1">
    <location>
        <begin position="179"/>
        <end position="199"/>
    </location>
</feature>
<evidence type="ECO:0000256" key="1">
    <source>
        <dbReference type="SAM" id="Phobius"/>
    </source>
</evidence>
<feature type="transmembrane region" description="Helical" evidence="1">
    <location>
        <begin position="65"/>
        <end position="88"/>
    </location>
</feature>
<keyword evidence="4" id="KW-1185">Reference proteome</keyword>
<keyword evidence="1" id="KW-0472">Membrane</keyword>
<dbReference type="PANTHER" id="PTHR40465">
    <property type="entry name" value="CHROMOSOME 1, WHOLE GENOME SHOTGUN SEQUENCE"/>
    <property type="match status" value="1"/>
</dbReference>
<sequence length="348" mass="38330">MSAAPNDAGVPADPVAGFPQISVDNSLGAWLLGVAASLLLNGILIHQMYHYFSLYPKDRLLLKTWVSVVVVLETFISVLILHTAYFYLINMYWNPAYFFISPTVWSLNVLPIPGTIAALISQTFFVRRVWLIAPKFKVVVGAAFCLIAGNVVCFTVLSVKMFKAAGILDWLKFSWLASVGSSIQMGGDIILTLVLIYVLRKSRTGMNKTDSMLDVLIAYAVSTGAINCVVHILNVVFSIVWPDNLIYAALSCILTKLYANTFLVALNTRKFLGGIGNSDEQTGSYKFSANIPRGLSDNRINRPLTTTNTTPTTIELKVVTETQMIADDDELDQMRTKRSLGDHSRSMA</sequence>
<evidence type="ECO:0000259" key="2">
    <source>
        <dbReference type="Pfam" id="PF20152"/>
    </source>
</evidence>
<dbReference type="PANTHER" id="PTHR40465:SF1">
    <property type="entry name" value="DUF6534 DOMAIN-CONTAINING PROTEIN"/>
    <property type="match status" value="1"/>
</dbReference>
<proteinExistence type="predicted"/>
<evidence type="ECO:0000313" key="3">
    <source>
        <dbReference type="EMBL" id="TBU58164.1"/>
    </source>
</evidence>